<proteinExistence type="predicted"/>
<reference evidence="2 3" key="1">
    <citation type="journal article" date="2017" name="Int. J. Syst. Evol. Microbiol.">
        <title>Ramlibacter monticola sp. nov., isolated from forest soil.</title>
        <authorList>
            <person name="Chaudhary D.K."/>
            <person name="Kim J."/>
        </authorList>
    </citation>
    <scope>NUCLEOTIDE SEQUENCE [LARGE SCALE GENOMIC DNA]</scope>
    <source>
        <strain evidence="2 3">KACC 19175</strain>
    </source>
</reference>
<comment type="caution">
    <text evidence="2">The sequence shown here is derived from an EMBL/GenBank/DDBJ whole genome shotgun (WGS) entry which is preliminary data.</text>
</comment>
<evidence type="ECO:0000256" key="1">
    <source>
        <dbReference type="SAM" id="MobiDB-lite"/>
    </source>
</evidence>
<dbReference type="EMBL" id="JAEQNE010000008">
    <property type="protein sequence ID" value="MBL0394329.1"/>
    <property type="molecule type" value="Genomic_DNA"/>
</dbReference>
<accession>A0A936Z3M9</accession>
<feature type="compositionally biased region" description="Polar residues" evidence="1">
    <location>
        <begin position="1"/>
        <end position="13"/>
    </location>
</feature>
<sequence>MATSERVTTGRNPKQSKKSKAVAADGQYITRARMLMVPADDNRGYGGLRDRAGSQARARATEQRLRTMMHVIARALLAKQRAELAVVREDAVMKQIPDDIQRAAADILNTVFIAPEERRDYAPHSNRTVTLPGRTPCVVRAKLRASGATWKQAAPSLDSITKAIDQVVRDHGVPLGH</sequence>
<evidence type="ECO:0000313" key="2">
    <source>
        <dbReference type="EMBL" id="MBL0394329.1"/>
    </source>
</evidence>
<feature type="region of interest" description="Disordered" evidence="1">
    <location>
        <begin position="1"/>
        <end position="22"/>
    </location>
</feature>
<name>A0A936Z3M9_9BURK</name>
<dbReference type="Proteomes" id="UP000599109">
    <property type="component" value="Unassembled WGS sequence"/>
</dbReference>
<gene>
    <name evidence="2" type="ORF">JJ685_24530</name>
</gene>
<dbReference type="RefSeq" id="WP_201677006.1">
    <property type="nucleotide sequence ID" value="NZ_JAEQNE010000008.1"/>
</dbReference>
<dbReference type="AlphaFoldDB" id="A0A936Z3M9"/>
<evidence type="ECO:0000313" key="3">
    <source>
        <dbReference type="Proteomes" id="UP000599109"/>
    </source>
</evidence>
<protein>
    <submittedName>
        <fullName evidence="2">Uncharacterized protein</fullName>
    </submittedName>
</protein>
<keyword evidence="3" id="KW-1185">Reference proteome</keyword>
<organism evidence="2 3">
    <name type="scientific">Ramlibacter monticola</name>
    <dbReference type="NCBI Taxonomy" id="1926872"/>
    <lineage>
        <taxon>Bacteria</taxon>
        <taxon>Pseudomonadati</taxon>
        <taxon>Pseudomonadota</taxon>
        <taxon>Betaproteobacteria</taxon>
        <taxon>Burkholderiales</taxon>
        <taxon>Comamonadaceae</taxon>
        <taxon>Ramlibacter</taxon>
    </lineage>
</organism>